<evidence type="ECO:0000256" key="1">
    <source>
        <dbReference type="ARBA" id="ARBA00034117"/>
    </source>
</evidence>
<evidence type="ECO:0000313" key="4">
    <source>
        <dbReference type="EMBL" id="BAW17735.1"/>
    </source>
</evidence>
<gene>
    <name evidence="4" type="ORF">SITYG_17580</name>
</gene>
<reference evidence="4 5" key="1">
    <citation type="journal article" date="2017" name="Infect. Immun.">
        <title>Characterization of the Pathogenicity of Streptococcus intermedius TYG1620 Isolated from a Human Brain Abscess Based on the Complete Genome Sequence with Transcriptome Analysis and Transposon Mutagenesis in a Murine Subcutaneous Abscess Model.</title>
        <authorList>
            <person name="Hasegawa N."/>
            <person name="Sekizuka T."/>
            <person name="Sugi Y."/>
            <person name="Kawakami N."/>
            <person name="Ogasawara Y."/>
            <person name="Kato K."/>
            <person name="Yamashita A."/>
            <person name="Takeuchi F."/>
            <person name="Kuroda M."/>
        </authorList>
    </citation>
    <scope>NUCLEOTIDE SEQUENCE [LARGE SCALE GENOMIC DNA]</scope>
    <source>
        <strain evidence="4 5">TYG1620</strain>
    </source>
</reference>
<dbReference type="PROSITE" id="PS51756">
    <property type="entry name" value="LXG"/>
    <property type="match status" value="1"/>
</dbReference>
<dbReference type="Proteomes" id="UP000217792">
    <property type="component" value="Chromosome"/>
</dbReference>
<dbReference type="GO" id="GO:0050135">
    <property type="term" value="F:NADP+ nucleosidase activity"/>
    <property type="evidence" value="ECO:0007669"/>
    <property type="project" value="InterPro"/>
</dbReference>
<dbReference type="Pfam" id="PF14021">
    <property type="entry name" value="TNT"/>
    <property type="match status" value="1"/>
</dbReference>
<dbReference type="RefSeq" id="WP_096363185.1">
    <property type="nucleotide sequence ID" value="NZ_AP014880.1"/>
</dbReference>
<feature type="coiled-coil region" evidence="2">
    <location>
        <begin position="207"/>
        <end position="241"/>
    </location>
</feature>
<dbReference type="EMBL" id="AP014880">
    <property type="protein sequence ID" value="BAW17735.1"/>
    <property type="molecule type" value="Genomic_DNA"/>
</dbReference>
<protein>
    <recommendedName>
        <fullName evidence="3">LXG domain-containing protein</fullName>
    </recommendedName>
</protein>
<keyword evidence="2" id="KW-0175">Coiled coil</keyword>
<sequence>MSFHIDMSELNQAHARYLAMSEEVQEELEVSKKSMNRIIESNTLYGEVGQAVANEINHFHNPYLIGLKDSLFLLDQEYSQLISDFKKQTGEADENAILNEKVLRHLVATLGQIESHQNSETNAFNTIYRSIEDLLPLRAPSSSDVTQAMSEARSYLQETLTRVQQFDQLGQSQAETLLSGLERSLTGLGQTSKLSYTDPDLVRFLAQDGLSQSIKNLDDQIVKAKKEAELAAKEAAKRQQKRWAKHHPLQAMVKETADSIGSWWAQVVKGTRGLPIPVVKEVALFSEGLVFKAGELLGSTAIGVLDLAQLAVSGGVIAAHYSSGQLALTPQWMTEDWAGTAKQFQSLGRQIKGMYLMQYDPAAVVRYEAGLFDANACLAHESQKNLEGLGQQLQQELTRGDFYTYGKYTFDAASLFIGGAEIKGALNGTKIGTKTLEGLTAFKNMSRAALGKNSSQMVTKIERLLQYGDDTIKALTNKILDTPFQVGDELAHAGANHSKTSTTLREFFKERGVVFSESGSKAGKESKIFKTEKVTLENGEVAYKSADLVNGKPVLVRSRNFLDEAGKIKWPAANGFVVDSAGNPITKPANLKAGQVIDRFGNSFGRFTSPVDNGEKLAFNTRGLPYPEGYQAYHQYEVVIDLTEENILKAFENAPKEVKDALLDAMENRGFSLSDLANIRKGQIARVFGQGGGTQIQLGQSLKYYEDLGILREVTK</sequence>
<dbReference type="InterPro" id="IPR006829">
    <property type="entry name" value="LXG_dom"/>
</dbReference>
<evidence type="ECO:0000259" key="3">
    <source>
        <dbReference type="PROSITE" id="PS51756"/>
    </source>
</evidence>
<feature type="domain" description="LXG" evidence="3">
    <location>
        <begin position="1"/>
        <end position="234"/>
    </location>
</feature>
<dbReference type="InterPro" id="IPR025331">
    <property type="entry name" value="TNT"/>
</dbReference>
<organism evidence="4 5">
    <name type="scientific">Streptococcus intermedius</name>
    <dbReference type="NCBI Taxonomy" id="1338"/>
    <lineage>
        <taxon>Bacteria</taxon>
        <taxon>Bacillati</taxon>
        <taxon>Bacillota</taxon>
        <taxon>Bacilli</taxon>
        <taxon>Lactobacillales</taxon>
        <taxon>Streptococcaceae</taxon>
        <taxon>Streptococcus</taxon>
        <taxon>Streptococcus anginosus group</taxon>
    </lineage>
</organism>
<evidence type="ECO:0000313" key="5">
    <source>
        <dbReference type="Proteomes" id="UP000217792"/>
    </source>
</evidence>
<evidence type="ECO:0000256" key="2">
    <source>
        <dbReference type="SAM" id="Coils"/>
    </source>
</evidence>
<proteinExistence type="inferred from homology"/>
<name>A0AAD1C9B7_STRIT</name>
<accession>A0AAD1C9B7</accession>
<dbReference type="Pfam" id="PF04740">
    <property type="entry name" value="LXG"/>
    <property type="match status" value="1"/>
</dbReference>
<dbReference type="AlphaFoldDB" id="A0AAD1C9B7"/>
<comment type="similarity">
    <text evidence="1">In the N-terminal section; belongs to the LXG family.</text>
</comment>